<evidence type="ECO:0000313" key="2">
    <source>
        <dbReference type="EMBL" id="KAL3756827.1"/>
    </source>
</evidence>
<reference evidence="2 3" key="1">
    <citation type="submission" date="2024-10" db="EMBL/GenBank/DDBJ databases">
        <title>Updated reference genomes for cyclostephanoid diatoms.</title>
        <authorList>
            <person name="Roberts W.R."/>
            <person name="Alverson A.J."/>
        </authorList>
    </citation>
    <scope>NUCLEOTIDE SEQUENCE [LARGE SCALE GENOMIC DNA]</scope>
    <source>
        <strain evidence="2 3">AJA232-27</strain>
    </source>
</reference>
<keyword evidence="1" id="KW-0175">Coiled coil</keyword>
<accession>A0ABD3LZN8</accession>
<evidence type="ECO:0000256" key="1">
    <source>
        <dbReference type="SAM" id="Coils"/>
    </source>
</evidence>
<feature type="coiled-coil region" evidence="1">
    <location>
        <begin position="75"/>
        <end position="105"/>
    </location>
</feature>
<evidence type="ECO:0000313" key="3">
    <source>
        <dbReference type="Proteomes" id="UP001530293"/>
    </source>
</evidence>
<feature type="coiled-coil region" evidence="1">
    <location>
        <begin position="168"/>
        <end position="195"/>
    </location>
</feature>
<proteinExistence type="predicted"/>
<protein>
    <submittedName>
        <fullName evidence="2">Uncharacterized protein</fullName>
    </submittedName>
</protein>
<sequence length="333" mass="37644">MNHTPNRSNNLDEHYISINAMEGDRRSFLKKVSYTMAGAMLTPLLPALAADDDEGILEKVDKLIKDEIELDTNVIQEKDDEKKSIEDEKQLISELEKEIQIEENQSSTPNEVTEEAQRIQAGTEALIKEEEKIKSETEDMIIKIEAMESEVDSLDANTKSEGNTTGDKKASEAFVEKLKERVEQKEDLITKLKRQSERDIDPKTGKFKTMTPSEYKDRVKSTDVDFLQFLKDTIANEQELQNDFDAFQGLLERNFGPAVRELRKDLTPLVGEVQKDMGPIVGEVENQLRKEVAPAVLDGMEQLKEKAKLAVDGDVEDLKQRAGDLIGALRSLF</sequence>
<dbReference type="Proteomes" id="UP001530293">
    <property type="component" value="Unassembled WGS sequence"/>
</dbReference>
<name>A0ABD3LZN8_9STRA</name>
<organism evidence="2 3">
    <name type="scientific">Discostella pseudostelligera</name>
    <dbReference type="NCBI Taxonomy" id="259834"/>
    <lineage>
        <taxon>Eukaryota</taxon>
        <taxon>Sar</taxon>
        <taxon>Stramenopiles</taxon>
        <taxon>Ochrophyta</taxon>
        <taxon>Bacillariophyta</taxon>
        <taxon>Coscinodiscophyceae</taxon>
        <taxon>Thalassiosirophycidae</taxon>
        <taxon>Stephanodiscales</taxon>
        <taxon>Stephanodiscaceae</taxon>
        <taxon>Discostella</taxon>
    </lineage>
</organism>
<dbReference type="PROSITE" id="PS51318">
    <property type="entry name" value="TAT"/>
    <property type="match status" value="1"/>
</dbReference>
<comment type="caution">
    <text evidence="2">The sequence shown here is derived from an EMBL/GenBank/DDBJ whole genome shotgun (WGS) entry which is preliminary data.</text>
</comment>
<dbReference type="EMBL" id="JALLBG020000290">
    <property type="protein sequence ID" value="KAL3756827.1"/>
    <property type="molecule type" value="Genomic_DNA"/>
</dbReference>
<keyword evidence="3" id="KW-1185">Reference proteome</keyword>
<dbReference type="SUPFAM" id="SSF58113">
    <property type="entry name" value="Apolipoprotein A-I"/>
    <property type="match status" value="1"/>
</dbReference>
<dbReference type="AlphaFoldDB" id="A0ABD3LZN8"/>
<gene>
    <name evidence="2" type="ORF">ACHAWU_007792</name>
</gene>
<dbReference type="InterPro" id="IPR006311">
    <property type="entry name" value="TAT_signal"/>
</dbReference>